<dbReference type="PROSITE" id="PS51318">
    <property type="entry name" value="TAT"/>
    <property type="match status" value="1"/>
</dbReference>
<dbReference type="PANTHER" id="PTHR43742">
    <property type="entry name" value="TRIMETHYLAMINE-N-OXIDE REDUCTASE"/>
    <property type="match status" value="1"/>
</dbReference>
<dbReference type="Proteomes" id="UP000070560">
    <property type="component" value="Chromosome"/>
</dbReference>
<dbReference type="GO" id="GO:0043546">
    <property type="term" value="F:molybdopterin cofactor binding"/>
    <property type="evidence" value="ECO:0007669"/>
    <property type="project" value="InterPro"/>
</dbReference>
<keyword evidence="6" id="KW-0560">Oxidoreductase</keyword>
<dbReference type="Gene3D" id="2.40.40.20">
    <property type="match status" value="1"/>
</dbReference>
<keyword evidence="8" id="KW-0411">Iron-sulfur</keyword>
<dbReference type="EMBL" id="CP013015">
    <property type="protein sequence ID" value="AMM40482.1"/>
    <property type="molecule type" value="Genomic_DNA"/>
</dbReference>
<keyword evidence="7" id="KW-0408">Iron</keyword>
<evidence type="ECO:0000256" key="6">
    <source>
        <dbReference type="ARBA" id="ARBA00023002"/>
    </source>
</evidence>
<evidence type="ECO:0000256" key="1">
    <source>
        <dbReference type="ARBA" id="ARBA00010312"/>
    </source>
</evidence>
<dbReference type="Pfam" id="PF01568">
    <property type="entry name" value="Molydop_binding"/>
    <property type="match status" value="1"/>
</dbReference>
<keyword evidence="3" id="KW-0500">Molybdenum</keyword>
<dbReference type="GO" id="GO:0051539">
    <property type="term" value="F:4 iron, 4 sulfur cluster binding"/>
    <property type="evidence" value="ECO:0007669"/>
    <property type="project" value="UniProtKB-KW"/>
</dbReference>
<evidence type="ECO:0000256" key="5">
    <source>
        <dbReference type="ARBA" id="ARBA00022729"/>
    </source>
</evidence>
<dbReference type="Gene3D" id="3.40.50.740">
    <property type="match status" value="1"/>
</dbReference>
<dbReference type="PROSITE" id="PS51669">
    <property type="entry name" value="4FE4S_MOW_BIS_MGD"/>
    <property type="match status" value="1"/>
</dbReference>
<dbReference type="GO" id="GO:0016491">
    <property type="term" value="F:oxidoreductase activity"/>
    <property type="evidence" value="ECO:0007669"/>
    <property type="project" value="UniProtKB-KW"/>
</dbReference>
<dbReference type="SUPFAM" id="SSF53706">
    <property type="entry name" value="Formate dehydrogenase/DMSO reductase, domains 1-3"/>
    <property type="match status" value="1"/>
</dbReference>
<dbReference type="Gene3D" id="3.40.228.10">
    <property type="entry name" value="Dimethylsulfoxide Reductase, domain 2"/>
    <property type="match status" value="1"/>
</dbReference>
<evidence type="ECO:0000256" key="2">
    <source>
        <dbReference type="ARBA" id="ARBA00022485"/>
    </source>
</evidence>
<keyword evidence="4" id="KW-0479">Metal-binding</keyword>
<dbReference type="KEGG" id="daw:HS1_000677"/>
<comment type="similarity">
    <text evidence="1">Belongs to the prokaryotic molybdopterin-containing oxidoreductase family.</text>
</comment>
<dbReference type="SMART" id="SM00926">
    <property type="entry name" value="Molybdop_Fe4S4"/>
    <property type="match status" value="1"/>
</dbReference>
<keyword evidence="11" id="KW-1185">Reference proteome</keyword>
<evidence type="ECO:0000259" key="9">
    <source>
        <dbReference type="PROSITE" id="PS51669"/>
    </source>
</evidence>
<dbReference type="Pfam" id="PF00384">
    <property type="entry name" value="Molybdopterin"/>
    <property type="match status" value="1"/>
</dbReference>
<reference evidence="10 11" key="1">
    <citation type="submission" date="2015-10" db="EMBL/GenBank/DDBJ databases">
        <title>Candidatus Desulfofervidus auxilii, a hydrogenotrophic sulfate-reducing bacterium involved in the thermophilic anaerobic oxidation of methane.</title>
        <authorList>
            <person name="Krukenberg V."/>
            <person name="Richter M."/>
            <person name="Wegener G."/>
        </authorList>
    </citation>
    <scope>NUCLEOTIDE SEQUENCE [LARGE SCALE GENOMIC DNA]</scope>
    <source>
        <strain evidence="10 11">HS1</strain>
    </source>
</reference>
<name>A0A7U4QJG1_DESA2</name>
<dbReference type="PANTHER" id="PTHR43742:SF9">
    <property type="entry name" value="TETRATHIONATE REDUCTASE SUBUNIT A"/>
    <property type="match status" value="1"/>
</dbReference>
<dbReference type="SUPFAM" id="SSF50692">
    <property type="entry name" value="ADC-like"/>
    <property type="match status" value="1"/>
</dbReference>
<evidence type="ECO:0000256" key="8">
    <source>
        <dbReference type="ARBA" id="ARBA00023014"/>
    </source>
</evidence>
<evidence type="ECO:0000256" key="4">
    <source>
        <dbReference type="ARBA" id="ARBA00022723"/>
    </source>
</evidence>
<keyword evidence="2" id="KW-0004">4Fe-4S</keyword>
<dbReference type="AlphaFoldDB" id="A0A7U4QJG1"/>
<dbReference type="InterPro" id="IPR009010">
    <property type="entry name" value="Asp_de-COase-like_dom_sf"/>
</dbReference>
<dbReference type="Gene3D" id="2.20.25.90">
    <property type="entry name" value="ADC-like domains"/>
    <property type="match status" value="1"/>
</dbReference>
<dbReference type="GO" id="GO:0046872">
    <property type="term" value="F:metal ion binding"/>
    <property type="evidence" value="ECO:0007669"/>
    <property type="project" value="UniProtKB-KW"/>
</dbReference>
<dbReference type="Pfam" id="PF04879">
    <property type="entry name" value="Molybdop_Fe4S4"/>
    <property type="match status" value="1"/>
</dbReference>
<dbReference type="InterPro" id="IPR006657">
    <property type="entry name" value="MoPterin_dinucl-bd_dom"/>
</dbReference>
<dbReference type="RefSeq" id="WP_066060924.1">
    <property type="nucleotide sequence ID" value="NZ_CP013015.1"/>
</dbReference>
<dbReference type="InterPro" id="IPR006963">
    <property type="entry name" value="Mopterin_OxRdtase_4Fe-4S_dom"/>
</dbReference>
<keyword evidence="5" id="KW-0732">Signal</keyword>
<dbReference type="InterPro" id="IPR006311">
    <property type="entry name" value="TAT_signal"/>
</dbReference>
<evidence type="ECO:0000256" key="3">
    <source>
        <dbReference type="ARBA" id="ARBA00022505"/>
    </source>
</evidence>
<organism evidence="10 11">
    <name type="scientific">Desulfofervidus auxilii</name>
    <dbReference type="NCBI Taxonomy" id="1621989"/>
    <lineage>
        <taxon>Bacteria</taxon>
        <taxon>Pseudomonadati</taxon>
        <taxon>Thermodesulfobacteriota</taxon>
        <taxon>Candidatus Desulfofervidia</taxon>
        <taxon>Candidatus Desulfofervidales</taxon>
        <taxon>Candidatus Desulfofervidaceae</taxon>
        <taxon>Candidatus Desulfofervidus</taxon>
    </lineage>
</organism>
<dbReference type="Gene3D" id="3.30.2070.10">
    <property type="entry name" value="Formate dehydrogenase/DMSO reductase"/>
    <property type="match status" value="1"/>
</dbReference>
<dbReference type="InterPro" id="IPR050612">
    <property type="entry name" value="Prok_Mopterin_Oxidored"/>
</dbReference>
<dbReference type="InterPro" id="IPR006656">
    <property type="entry name" value="Mopterin_OxRdtase"/>
</dbReference>
<evidence type="ECO:0000313" key="10">
    <source>
        <dbReference type="EMBL" id="AMM40482.1"/>
    </source>
</evidence>
<protein>
    <submittedName>
        <fullName evidence="10">Molybdopterin oxidoreductase, quinone reductase complex, subunit B</fullName>
    </submittedName>
</protein>
<feature type="domain" description="4Fe-4S Mo/W bis-MGD-type" evidence="9">
    <location>
        <begin position="47"/>
        <end position="103"/>
    </location>
</feature>
<accession>A0A7U4QJG1</accession>
<sequence>MLTRREFLQFVVGGALGAVFSPLPWRIADEMVLFSQRWTYQAPDGEESWTKALCQLCPGGCGLRVRKIDNRVVSVKGDLVNPINQGGLCPLGASSVQLLYGEKRRVRKPLKQENGRWKEIEWDEALDILAQKLREFREKRESYTLACIDGYGRGLMSDLIKRFCQSYGTPNYLKMPSADDASSLAMELMQGHKGHVGFDLENADYILSFGSQLLEGWSVPVRMQRVYANSLKTKAKIVQIEPRLSDTAAKAHELLPIKPGTEAALALGFAHIIIKEGIYNQDFVSNSTHSFDTFKELVLKEYSPKAVANITGVNINDIKRIAKEFAQAKSPLAIWEKGKGNIPCGLYEVMAIHALNALVGNINKKGGVICFNEIAETWWPELNLDTTATESLKMDRIDQVRSKKYSLATSMLHQFAFNLTTEPKYPINALLIFEANPCYAASQPDLFVKAVKKIPFVVVFSTFWTETAQQANLVLPTPFYLETWNGITTPKGWPYPIFGVSKPATQNLYDTKHPGDIILTISKKISDNTAQALPWGSFKEILKTVAKKIYDTGEGKLASSQVSALPRDFNTMWEKLSQGVWFNPEVKKVGFQTKTGKFEFLPSKFSALYLSQKASLPHYEAWELEGSLEEYPLTLISYETLMLTGGYIASSPYMMKALPPTLLKKNDLLVEIHPETAAKYKLAEGDKVRLKTPFGEAKVRAHIFEGIMPGLIAMPLGLGHSAYDEYLAGKGVNAHRLLGYTEEKISGIATWAMAKANLVKI</sequence>
<proteinExistence type="inferred from homology"/>
<evidence type="ECO:0000256" key="7">
    <source>
        <dbReference type="ARBA" id="ARBA00023004"/>
    </source>
</evidence>
<evidence type="ECO:0000313" key="11">
    <source>
        <dbReference type="Proteomes" id="UP000070560"/>
    </source>
</evidence>
<dbReference type="OrthoDB" id="9757870at2"/>
<gene>
    <name evidence="10" type="primary">qrcB</name>
    <name evidence="10" type="ORF">HS1_000677</name>
</gene>